<keyword evidence="2" id="KW-1185">Reference proteome</keyword>
<sequence length="258" mass="29330">MTLENIPSPTPSRTPYSIVSQLPSLSSLDMDFLHRSNLMLWKDGTGYNQHVIERIPLLPVLSPHREWVLKISSVNDPGVRTVDVEKDTATIDATNTLVLEEHASTPRSIGYDPRNSNERGYINPGNAMFHNNGAGSNQYYTLQDQRVIERVPRPPQLSPPSESVPAITFSVNGYPGVRMKDIQKDRVTVDAPNDLVFEEYGFRSIVINLEWPGYESRSYNNPMHSRIDVRLDGRCITRQHLAKEICRLLLNFHQHISK</sequence>
<dbReference type="AlphaFoldDB" id="A0A8I2YEP6"/>
<dbReference type="OrthoDB" id="10291126at2759"/>
<accession>A0A8I2YEP6</accession>
<reference evidence="1" key="1">
    <citation type="submission" date="2021-03" db="EMBL/GenBank/DDBJ databases">
        <title>Evolutionary innovations through gain and loss of genes in the ectomycorrhizal Boletales.</title>
        <authorList>
            <person name="Wu G."/>
            <person name="Miyauchi S."/>
            <person name="Morin E."/>
            <person name="Yang Z.-L."/>
            <person name="Xu J."/>
            <person name="Martin F.M."/>
        </authorList>
    </citation>
    <scope>NUCLEOTIDE SEQUENCE</scope>
    <source>
        <strain evidence="1">BR01</strain>
    </source>
</reference>
<name>A0A8I2YEP6_9AGAM</name>
<proteinExistence type="predicted"/>
<gene>
    <name evidence="1" type="ORF">JVT61DRAFT_11329</name>
</gene>
<protein>
    <submittedName>
        <fullName evidence="1">Uncharacterized protein</fullName>
    </submittedName>
</protein>
<organism evidence="1 2">
    <name type="scientific">Boletus reticuloceps</name>
    <dbReference type="NCBI Taxonomy" id="495285"/>
    <lineage>
        <taxon>Eukaryota</taxon>
        <taxon>Fungi</taxon>
        <taxon>Dikarya</taxon>
        <taxon>Basidiomycota</taxon>
        <taxon>Agaricomycotina</taxon>
        <taxon>Agaricomycetes</taxon>
        <taxon>Agaricomycetidae</taxon>
        <taxon>Boletales</taxon>
        <taxon>Boletineae</taxon>
        <taxon>Boletaceae</taxon>
        <taxon>Boletoideae</taxon>
        <taxon>Boletus</taxon>
    </lineage>
</organism>
<evidence type="ECO:0000313" key="1">
    <source>
        <dbReference type="EMBL" id="KAG6370541.1"/>
    </source>
</evidence>
<dbReference type="EMBL" id="JAGFBS010000048">
    <property type="protein sequence ID" value="KAG6370541.1"/>
    <property type="molecule type" value="Genomic_DNA"/>
</dbReference>
<evidence type="ECO:0000313" key="2">
    <source>
        <dbReference type="Proteomes" id="UP000683000"/>
    </source>
</evidence>
<dbReference type="Proteomes" id="UP000683000">
    <property type="component" value="Unassembled WGS sequence"/>
</dbReference>
<comment type="caution">
    <text evidence="1">The sequence shown here is derived from an EMBL/GenBank/DDBJ whole genome shotgun (WGS) entry which is preliminary data.</text>
</comment>